<sequence>MAARWIFRAFGILAFAVSISVFSRSIPMGLGLLLAGFVLLALSGKPRFRLVKTRLEDASLLNEDGTSRQEILRKIKEKEAPFQGNYMVNVVKTERDGAPELGVYVNGIQIGSIQRELAQEILEHMDSFQCVTRFKVIASGAGGTVPEYGAEMVFRFLNR</sequence>
<gene>
    <name evidence="2" type="ORF">SAMN02745168_1752</name>
</gene>
<keyword evidence="1" id="KW-1133">Transmembrane helix</keyword>
<dbReference type="EMBL" id="FWXW01000004">
    <property type="protein sequence ID" value="SMC60493.1"/>
    <property type="molecule type" value="Genomic_DNA"/>
</dbReference>
<evidence type="ECO:0000313" key="3">
    <source>
        <dbReference type="Proteomes" id="UP000192790"/>
    </source>
</evidence>
<feature type="transmembrane region" description="Helical" evidence="1">
    <location>
        <begin position="28"/>
        <end position="44"/>
    </location>
</feature>
<accession>A0A1W2AIN2</accession>
<keyword evidence="3" id="KW-1185">Reference proteome</keyword>
<evidence type="ECO:0000313" key="2">
    <source>
        <dbReference type="EMBL" id="SMC60493.1"/>
    </source>
</evidence>
<protein>
    <submittedName>
        <fullName evidence="2">Uncharacterized protein</fullName>
    </submittedName>
</protein>
<keyword evidence="1" id="KW-0472">Membrane</keyword>
<dbReference type="Proteomes" id="UP000192790">
    <property type="component" value="Unassembled WGS sequence"/>
</dbReference>
<organism evidence="2 3">
    <name type="scientific">Papillibacter cinnamivorans DSM 12816</name>
    <dbReference type="NCBI Taxonomy" id="1122930"/>
    <lineage>
        <taxon>Bacteria</taxon>
        <taxon>Bacillati</taxon>
        <taxon>Bacillota</taxon>
        <taxon>Clostridia</taxon>
        <taxon>Eubacteriales</taxon>
        <taxon>Oscillospiraceae</taxon>
        <taxon>Papillibacter</taxon>
    </lineage>
</organism>
<dbReference type="AlphaFoldDB" id="A0A1W2AIN2"/>
<keyword evidence="1" id="KW-0812">Transmembrane</keyword>
<evidence type="ECO:0000256" key="1">
    <source>
        <dbReference type="SAM" id="Phobius"/>
    </source>
</evidence>
<feature type="transmembrane region" description="Helical" evidence="1">
    <location>
        <begin position="5"/>
        <end position="22"/>
    </location>
</feature>
<proteinExistence type="predicted"/>
<reference evidence="2 3" key="1">
    <citation type="submission" date="2017-04" db="EMBL/GenBank/DDBJ databases">
        <authorList>
            <person name="Afonso C.L."/>
            <person name="Miller P.J."/>
            <person name="Scott M.A."/>
            <person name="Spackman E."/>
            <person name="Goraichik I."/>
            <person name="Dimitrov K.M."/>
            <person name="Suarez D.L."/>
            <person name="Swayne D.E."/>
        </authorList>
    </citation>
    <scope>NUCLEOTIDE SEQUENCE [LARGE SCALE GENOMIC DNA]</scope>
    <source>
        <strain evidence="2 3">DSM 12816</strain>
    </source>
</reference>
<dbReference type="RefSeq" id="WP_084234450.1">
    <property type="nucleotide sequence ID" value="NZ_FWXW01000004.1"/>
</dbReference>
<name>A0A1W2AIN2_9FIRM</name>